<dbReference type="InterPro" id="IPR012545">
    <property type="entry name" value="DUF1697"/>
</dbReference>
<sequence length="167" mass="18790">MARLREITLEAGYGRVQTWIQSGNLLLESEKDKEETAEHIRRLIRDRIGPDLAVIIRSPEEILRALRECPFQTGFLPERVFYAFPQSPLTTEAISGLQALVFDGEEELRFGPGCLYLYIPGNAARTRLNNPLLERTGKTAFTTRNLNTLSRLVQMSSGSGEPPESKV</sequence>
<protein>
    <recommendedName>
        <fullName evidence="2">DUF1697 domain-containing protein</fullName>
    </recommendedName>
</protein>
<dbReference type="Gene3D" id="3.30.70.1280">
    <property type="entry name" value="SP0830-like domains"/>
    <property type="match status" value="1"/>
</dbReference>
<name>A0A645EQY5_9ZZZZ</name>
<gene>
    <name evidence="1" type="ORF">SDC9_150790</name>
</gene>
<organism evidence="1">
    <name type="scientific">bioreactor metagenome</name>
    <dbReference type="NCBI Taxonomy" id="1076179"/>
    <lineage>
        <taxon>unclassified sequences</taxon>
        <taxon>metagenomes</taxon>
        <taxon>ecological metagenomes</taxon>
    </lineage>
</organism>
<dbReference type="Pfam" id="PF08002">
    <property type="entry name" value="DUF1697"/>
    <property type="match status" value="1"/>
</dbReference>
<dbReference type="PANTHER" id="PTHR36439">
    <property type="entry name" value="BLL4334 PROTEIN"/>
    <property type="match status" value="1"/>
</dbReference>
<proteinExistence type="predicted"/>
<dbReference type="AlphaFoldDB" id="A0A645EQY5"/>
<evidence type="ECO:0000313" key="1">
    <source>
        <dbReference type="EMBL" id="MPN03559.1"/>
    </source>
</evidence>
<accession>A0A645EQY5</accession>
<dbReference type="SUPFAM" id="SSF160379">
    <property type="entry name" value="SP0830-like"/>
    <property type="match status" value="1"/>
</dbReference>
<dbReference type="EMBL" id="VSSQ01049484">
    <property type="protein sequence ID" value="MPN03559.1"/>
    <property type="molecule type" value="Genomic_DNA"/>
</dbReference>
<comment type="caution">
    <text evidence="1">The sequence shown here is derived from an EMBL/GenBank/DDBJ whole genome shotgun (WGS) entry which is preliminary data.</text>
</comment>
<dbReference type="PANTHER" id="PTHR36439:SF1">
    <property type="entry name" value="DUF1697 DOMAIN-CONTAINING PROTEIN"/>
    <property type="match status" value="1"/>
</dbReference>
<reference evidence="1" key="1">
    <citation type="submission" date="2019-08" db="EMBL/GenBank/DDBJ databases">
        <authorList>
            <person name="Kucharzyk K."/>
            <person name="Murdoch R.W."/>
            <person name="Higgins S."/>
            <person name="Loffler F."/>
        </authorList>
    </citation>
    <scope>NUCLEOTIDE SEQUENCE</scope>
</reference>
<evidence type="ECO:0008006" key="2">
    <source>
        <dbReference type="Google" id="ProtNLM"/>
    </source>
</evidence>